<dbReference type="PIRSF" id="PIRSF018266">
    <property type="entry name" value="FecR"/>
    <property type="match status" value="1"/>
</dbReference>
<keyword evidence="1" id="KW-0812">Transmembrane</keyword>
<dbReference type="Gene3D" id="2.60.120.1440">
    <property type="match status" value="1"/>
</dbReference>
<name>A0A1H7PAB0_9BACT</name>
<dbReference type="InterPro" id="IPR012373">
    <property type="entry name" value="Ferrdict_sens_TM"/>
</dbReference>
<dbReference type="PANTHER" id="PTHR30273:SF2">
    <property type="entry name" value="PROTEIN FECR"/>
    <property type="match status" value="1"/>
</dbReference>
<dbReference type="EMBL" id="FOBB01000002">
    <property type="protein sequence ID" value="SEL32195.1"/>
    <property type="molecule type" value="Genomic_DNA"/>
</dbReference>
<reference evidence="4 5" key="1">
    <citation type="submission" date="2016-10" db="EMBL/GenBank/DDBJ databases">
        <authorList>
            <person name="de Groot N.N."/>
        </authorList>
    </citation>
    <scope>NUCLEOTIDE SEQUENCE [LARGE SCALE GENOMIC DNA]</scope>
    <source>
        <strain evidence="4 5">DSM 21039</strain>
    </source>
</reference>
<dbReference type="Gene3D" id="3.55.50.30">
    <property type="match status" value="1"/>
</dbReference>
<feature type="domain" description="Protein FecR C-terminal" evidence="3">
    <location>
        <begin position="316"/>
        <end position="379"/>
    </location>
</feature>
<dbReference type="RefSeq" id="WP_089908553.1">
    <property type="nucleotide sequence ID" value="NZ_FOBB01000002.1"/>
</dbReference>
<dbReference type="AlphaFoldDB" id="A0A1H7PAB0"/>
<dbReference type="GO" id="GO:0016989">
    <property type="term" value="F:sigma factor antagonist activity"/>
    <property type="evidence" value="ECO:0007669"/>
    <property type="project" value="TreeGrafter"/>
</dbReference>
<accession>A0A1H7PAB0</accession>
<keyword evidence="5" id="KW-1185">Reference proteome</keyword>
<gene>
    <name evidence="4" type="ORF">SAMN04488505_10227</name>
</gene>
<feature type="domain" description="FecR protein" evidence="2">
    <location>
        <begin position="178"/>
        <end position="273"/>
    </location>
</feature>
<dbReference type="Proteomes" id="UP000198984">
    <property type="component" value="Unassembled WGS sequence"/>
</dbReference>
<sequence>MTSRERIQHLFELYYNDRITTEEEAELMELMASDPGSPAQLSALLQQQWEALSIADERFSKETGQPLLLNILGAPQKRVIPLYRYGWAAAAVIGVLLVAGAIIWQQRLATRQEISQAAVPVILPGSNKAVLTLADGSRVMLDSAGNRTIQQGNATVSQQGGHLLYNAANSGALLSYNTLTTPRGGQFRLTLPDGTGVWLNAASSITYPTAFTGAERSVTVTGEVYFEVAQMANKPFMVTANHTAIQVLGTSFNINAYTDEATVNTTLLQGSIKVTAGAAGQVLQPGQQAQTTASGSLQVLSHADTDQAIAWKNGSFNFSGKGLPEVMRQLARWYDIEVVFSGKVPVRKFGGEIQRSLPLSEVLEILQTMDVKFKIENEKKLIVLPG</sequence>
<dbReference type="PANTHER" id="PTHR30273">
    <property type="entry name" value="PERIPLASMIC SIGNAL SENSOR AND SIGMA FACTOR ACTIVATOR FECR-RELATED"/>
    <property type="match status" value="1"/>
</dbReference>
<dbReference type="STRING" id="573321.SAMN04488505_10227"/>
<dbReference type="Pfam" id="PF04773">
    <property type="entry name" value="FecR"/>
    <property type="match status" value="1"/>
</dbReference>
<organism evidence="4 5">
    <name type="scientific">Chitinophaga rupis</name>
    <dbReference type="NCBI Taxonomy" id="573321"/>
    <lineage>
        <taxon>Bacteria</taxon>
        <taxon>Pseudomonadati</taxon>
        <taxon>Bacteroidota</taxon>
        <taxon>Chitinophagia</taxon>
        <taxon>Chitinophagales</taxon>
        <taxon>Chitinophagaceae</taxon>
        <taxon>Chitinophaga</taxon>
    </lineage>
</organism>
<evidence type="ECO:0000259" key="2">
    <source>
        <dbReference type="Pfam" id="PF04773"/>
    </source>
</evidence>
<keyword evidence="1" id="KW-1133">Transmembrane helix</keyword>
<keyword evidence="1" id="KW-0472">Membrane</keyword>
<dbReference type="OrthoDB" id="1097347at2"/>
<evidence type="ECO:0000259" key="3">
    <source>
        <dbReference type="Pfam" id="PF16344"/>
    </source>
</evidence>
<dbReference type="InterPro" id="IPR032508">
    <property type="entry name" value="FecR_C"/>
</dbReference>
<dbReference type="Pfam" id="PF16344">
    <property type="entry name" value="FecR_C"/>
    <property type="match status" value="1"/>
</dbReference>
<dbReference type="InterPro" id="IPR006860">
    <property type="entry name" value="FecR"/>
</dbReference>
<protein>
    <submittedName>
        <fullName evidence="4">FecR family protein</fullName>
    </submittedName>
</protein>
<evidence type="ECO:0000313" key="4">
    <source>
        <dbReference type="EMBL" id="SEL32195.1"/>
    </source>
</evidence>
<evidence type="ECO:0000256" key="1">
    <source>
        <dbReference type="SAM" id="Phobius"/>
    </source>
</evidence>
<evidence type="ECO:0000313" key="5">
    <source>
        <dbReference type="Proteomes" id="UP000198984"/>
    </source>
</evidence>
<feature type="transmembrane region" description="Helical" evidence="1">
    <location>
        <begin position="85"/>
        <end position="104"/>
    </location>
</feature>
<proteinExistence type="predicted"/>